<evidence type="ECO:0000256" key="3">
    <source>
        <dbReference type="ARBA" id="ARBA00022729"/>
    </source>
</evidence>
<keyword evidence="9" id="KW-1185">Reference proteome</keyword>
<evidence type="ECO:0000256" key="4">
    <source>
        <dbReference type="ARBA" id="ARBA00022801"/>
    </source>
</evidence>
<dbReference type="RefSeq" id="WP_223988879.1">
    <property type="nucleotide sequence ID" value="NZ_CAJZAG010000005.1"/>
</dbReference>
<keyword evidence="2 6" id="KW-0645">Protease</keyword>
<dbReference type="EC" id="3.4.21.-" evidence="6"/>
<dbReference type="Pfam" id="PF19955">
    <property type="entry name" value="EAD1"/>
    <property type="match status" value="1"/>
</dbReference>
<evidence type="ECO:0000259" key="7">
    <source>
        <dbReference type="Pfam" id="PF19955"/>
    </source>
</evidence>
<keyword evidence="4 6" id="KW-0378">Hydrolase</keyword>
<evidence type="ECO:0000256" key="1">
    <source>
        <dbReference type="ARBA" id="ARBA00008764"/>
    </source>
</evidence>
<dbReference type="PRINTS" id="PR00839">
    <property type="entry name" value="V8PROTEASE"/>
</dbReference>
<name>A0ABM8WZ39_9BURK</name>
<dbReference type="EMBL" id="CAJZAG010000005">
    <property type="protein sequence ID" value="CAG9172795.1"/>
    <property type="molecule type" value="Genomic_DNA"/>
</dbReference>
<dbReference type="InterPro" id="IPR008256">
    <property type="entry name" value="Peptidase_S1B"/>
</dbReference>
<keyword evidence="5 6" id="KW-0720">Serine protease</keyword>
<protein>
    <recommendedName>
        <fullName evidence="6">Serine protease</fullName>
        <ecNumber evidence="6">3.4.21.-</ecNumber>
    </recommendedName>
</protein>
<feature type="domain" description="Effector-associated" evidence="7">
    <location>
        <begin position="12"/>
        <end position="96"/>
    </location>
</feature>
<evidence type="ECO:0000313" key="9">
    <source>
        <dbReference type="Proteomes" id="UP000706525"/>
    </source>
</evidence>
<sequence length="351" mass="38088">MSNLFSSPFGYPWSDPVARELHKRLVNTFFESLEVRNLVRKADAPNWLNINWDKAPNAIWIQVLDLASSEGALQQLLTYIVDTERVAPPLSAFIRALLDDRRPALDARPGDQNAPDFAGDVSKDEALLFGDDLSESVGDIPALIEAVQRVMAWRTTVCCLTVTAHDGSMWKGTGTLLTGNRVLTNHHVLFPQKQVCSGAVIEFGFERDGAGQMVASHALNGDVASIRSDAADDWAVISIAAPPPEIRALDLATDTATATAMQRAFILQHPDGQPKRLAFVRNRITAVADRRLQYLTDTRGGSSGAPVFNEQGQLVGIHRAGGVPQKLAGADPLKKNEGVRIDAIRAGILQT</sequence>
<dbReference type="Gene3D" id="2.40.10.10">
    <property type="entry name" value="Trypsin-like serine proteases"/>
    <property type="match status" value="2"/>
</dbReference>
<dbReference type="InterPro" id="IPR043504">
    <property type="entry name" value="Peptidase_S1_PA_chymotrypsin"/>
</dbReference>
<comment type="caution">
    <text evidence="8">The sequence shown here is derived from an EMBL/GenBank/DDBJ whole genome shotgun (WGS) entry which is preliminary data.</text>
</comment>
<reference evidence="8 9" key="1">
    <citation type="submission" date="2021-08" db="EMBL/GenBank/DDBJ databases">
        <authorList>
            <person name="Peeters C."/>
        </authorList>
    </citation>
    <scope>NUCLEOTIDE SEQUENCE [LARGE SCALE GENOMIC DNA]</scope>
    <source>
        <strain evidence="8 9">LMG 32289</strain>
    </source>
</reference>
<dbReference type="SUPFAM" id="SSF50494">
    <property type="entry name" value="Trypsin-like serine proteases"/>
    <property type="match status" value="1"/>
</dbReference>
<dbReference type="Proteomes" id="UP000706525">
    <property type="component" value="Unassembled WGS sequence"/>
</dbReference>
<dbReference type="PANTHER" id="PTHR14389">
    <property type="entry name" value="SI:CH1073-475A24.1"/>
    <property type="match status" value="1"/>
</dbReference>
<evidence type="ECO:0000313" key="8">
    <source>
        <dbReference type="EMBL" id="CAG9172795.1"/>
    </source>
</evidence>
<dbReference type="InterPro" id="IPR045430">
    <property type="entry name" value="EAD1"/>
</dbReference>
<evidence type="ECO:0000256" key="5">
    <source>
        <dbReference type="ARBA" id="ARBA00022825"/>
    </source>
</evidence>
<proteinExistence type="inferred from homology"/>
<evidence type="ECO:0000256" key="2">
    <source>
        <dbReference type="ARBA" id="ARBA00022670"/>
    </source>
</evidence>
<accession>A0ABM8WZ39</accession>
<dbReference type="PRINTS" id="PR01774">
    <property type="entry name" value="EXFOLTOXIN"/>
</dbReference>
<dbReference type="Pfam" id="PF13365">
    <property type="entry name" value="Trypsin_2"/>
    <property type="match status" value="1"/>
</dbReference>
<evidence type="ECO:0000256" key="6">
    <source>
        <dbReference type="RuleBase" id="RU004296"/>
    </source>
</evidence>
<dbReference type="PANTHER" id="PTHR14389:SF3">
    <property type="entry name" value="PROTEIN FAM111A-LIKE"/>
    <property type="match status" value="1"/>
</dbReference>
<gene>
    <name evidence="8" type="ORF">LMG32289_02682</name>
</gene>
<keyword evidence="3" id="KW-0732">Signal</keyword>
<organism evidence="8 9">
    <name type="scientific">Cupriavidus pampae</name>
    <dbReference type="NCBI Taxonomy" id="659251"/>
    <lineage>
        <taxon>Bacteria</taxon>
        <taxon>Pseudomonadati</taxon>
        <taxon>Pseudomonadota</taxon>
        <taxon>Betaproteobacteria</taxon>
        <taxon>Burkholderiales</taxon>
        <taxon>Burkholderiaceae</taxon>
        <taxon>Cupriavidus</taxon>
    </lineage>
</organism>
<dbReference type="InterPro" id="IPR008353">
    <property type="entry name" value="Peptidase_S1B_tx"/>
</dbReference>
<comment type="similarity">
    <text evidence="1 6">Belongs to the peptidase S1B family.</text>
</comment>
<dbReference type="InterPro" id="IPR009003">
    <property type="entry name" value="Peptidase_S1_PA"/>
</dbReference>